<dbReference type="PANTHER" id="PTHR33607">
    <property type="entry name" value="ENDONUCLEASE-1"/>
    <property type="match status" value="1"/>
</dbReference>
<keyword evidence="4" id="KW-1185">Reference proteome</keyword>
<dbReference type="InterPro" id="IPR044925">
    <property type="entry name" value="His-Me_finger_sf"/>
</dbReference>
<dbReference type="Proteomes" id="UP000265618">
    <property type="component" value="Unassembled WGS sequence"/>
</dbReference>
<protein>
    <submittedName>
        <fullName evidence="3">Endonuclease I</fullName>
    </submittedName>
</protein>
<dbReference type="Pfam" id="PF04231">
    <property type="entry name" value="Endonuclease_1"/>
    <property type="match status" value="1"/>
</dbReference>
<dbReference type="SUPFAM" id="SSF54060">
    <property type="entry name" value="His-Me finger endonucleases"/>
    <property type="match status" value="1"/>
</dbReference>
<reference evidence="3 4" key="1">
    <citation type="journal article" date="2018" name="PLoS ONE">
        <title>The draft genome of Kipferlia bialata reveals reductive genome evolution in fornicate parasites.</title>
        <authorList>
            <person name="Tanifuji G."/>
            <person name="Takabayashi S."/>
            <person name="Kume K."/>
            <person name="Takagi M."/>
            <person name="Nakayama T."/>
            <person name="Kamikawa R."/>
            <person name="Inagaki Y."/>
            <person name="Hashimoto T."/>
        </authorList>
    </citation>
    <scope>NUCLEOTIDE SEQUENCE [LARGE SCALE GENOMIC DNA]</scope>
    <source>
        <strain evidence="3">NY0173</strain>
    </source>
</reference>
<comment type="caution">
    <text evidence="3">The sequence shown here is derived from an EMBL/GenBank/DDBJ whole genome shotgun (WGS) entry which is preliminary data.</text>
</comment>
<dbReference type="PANTHER" id="PTHR33607:SF2">
    <property type="entry name" value="ENDONUCLEASE-1"/>
    <property type="match status" value="1"/>
</dbReference>
<evidence type="ECO:0000256" key="1">
    <source>
        <dbReference type="ARBA" id="ARBA00022722"/>
    </source>
</evidence>
<dbReference type="GO" id="GO:0016787">
    <property type="term" value="F:hydrolase activity"/>
    <property type="evidence" value="ECO:0007669"/>
    <property type="project" value="UniProtKB-KW"/>
</dbReference>
<gene>
    <name evidence="3" type="ORF">KIPB_000765</name>
</gene>
<dbReference type="EMBL" id="BDIP01000094">
    <property type="protein sequence ID" value="GIQ80037.1"/>
    <property type="molecule type" value="Genomic_DNA"/>
</dbReference>
<dbReference type="InterPro" id="IPR007346">
    <property type="entry name" value="Endonuclease-I"/>
</dbReference>
<evidence type="ECO:0000313" key="3">
    <source>
        <dbReference type="EMBL" id="GIQ80037.1"/>
    </source>
</evidence>
<keyword evidence="2" id="KW-0378">Hydrolase</keyword>
<evidence type="ECO:0000256" key="2">
    <source>
        <dbReference type="ARBA" id="ARBA00022801"/>
    </source>
</evidence>
<proteinExistence type="predicted"/>
<name>A0A9K3GES3_9EUKA</name>
<keyword evidence="1" id="KW-0540">Nuclease</keyword>
<dbReference type="OrthoDB" id="4951845at2759"/>
<keyword evidence="3" id="KW-0255">Endonuclease</keyword>
<evidence type="ECO:0000313" key="4">
    <source>
        <dbReference type="Proteomes" id="UP000265618"/>
    </source>
</evidence>
<accession>A0A9K3GES3</accession>
<organism evidence="3 4">
    <name type="scientific">Kipferlia bialata</name>
    <dbReference type="NCBI Taxonomy" id="797122"/>
    <lineage>
        <taxon>Eukaryota</taxon>
        <taxon>Metamonada</taxon>
        <taxon>Carpediemonas-like organisms</taxon>
        <taxon>Kipferlia</taxon>
    </lineage>
</organism>
<dbReference type="GO" id="GO:0004519">
    <property type="term" value="F:endonuclease activity"/>
    <property type="evidence" value="ECO:0007669"/>
    <property type="project" value="UniProtKB-KW"/>
</dbReference>
<sequence>MVFSLPISNSPQEYYVDKHQSLDYEVARQYMYGYIDNHDGHVTGLYTGLDMPYPYGCEDTLYNTDIKCEHMIPQSFFGKHEPMRSDVHHLRPSYMMANSARSNYPYDVIADKDAYKWYQQRTVTTVSPPEAERDDWSRVQKGYAWYPEAAARGTVARGVLYLYTMYPKYIHGMHNVGDVSMFVDWCEEYPSTQMDMDRNDSAEQYQGNRNPYVDDNTLCRRAYADMI</sequence>
<dbReference type="AlphaFoldDB" id="A0A9K3GES3"/>